<dbReference type="Proteomes" id="UP001642502">
    <property type="component" value="Unassembled WGS sequence"/>
</dbReference>
<sequence>MDSDNAPFDQARHLRYWQRCMRTLLPQQYTATDSTRMMLGCFCIAATDVLARNGDQSVINAHDRRAFRAWVLACQHPGGGFVGGPTHTYPRAVYAGFDFSKGLPEIGLPGEANIAATLFALQLLALLAASDEENGGRNEKHGEGAYLGVHRNQTLQWLQQLQRPDGSFGEFLAYVPDVRAAGGRRKVVGGGADMRYCYIAAMIRWILGGGGCTDVIDIDVSALVRRIRLGQTYDGGFAESSTHESHAGYAFCAIAALDLLGRSAEFDKSTTLSSLDIFAHGIADIPALLRWLAARTFCFNPECEEDNDSEWQESMVAEITPTETCGNKPLFACNGRCNKHADSCYTWWTLATLSILEHHGYGLKGGSEMSKEDWLAKRRFLLKKMQHEIGGFSKVPGGPPDIYHSYLSIAALASQNEDMLKAFDPAMCVSQDTVRTIETARLGLSRGLGEAGERRRADLLSLGTACWGRGKPPRRQVAL</sequence>
<keyword evidence="7" id="KW-0862">Zinc</keyword>
<comment type="similarity">
    <text evidence="2">Belongs to the protein prenyltransferase subunit beta family.</text>
</comment>
<evidence type="ECO:0000256" key="6">
    <source>
        <dbReference type="ARBA" id="ARBA00022737"/>
    </source>
</evidence>
<comment type="caution">
    <text evidence="9">The sequence shown here is derived from an EMBL/GenBank/DDBJ whole genome shotgun (WGS) entry which is preliminary data.</text>
</comment>
<dbReference type="Gene3D" id="1.50.10.20">
    <property type="match status" value="1"/>
</dbReference>
<evidence type="ECO:0000256" key="2">
    <source>
        <dbReference type="ARBA" id="ARBA00010497"/>
    </source>
</evidence>
<evidence type="ECO:0000313" key="10">
    <source>
        <dbReference type="Proteomes" id="UP001642502"/>
    </source>
</evidence>
<dbReference type="PANTHER" id="PTHR11774">
    <property type="entry name" value="GERANYLGERANYL TRANSFERASE TYPE BETA SUBUNIT"/>
    <property type="match status" value="1"/>
</dbReference>
<feature type="domain" description="Prenyltransferase alpha-alpha toroid" evidence="8">
    <location>
        <begin position="8"/>
        <end position="429"/>
    </location>
</feature>
<dbReference type="PANTHER" id="PTHR11774:SF4">
    <property type="entry name" value="GERANYLGERANYL TRANSFERASE TYPE-1 SUBUNIT BETA"/>
    <property type="match status" value="1"/>
</dbReference>
<dbReference type="EC" id="2.5.1.59" evidence="9"/>
<keyword evidence="10" id="KW-1185">Reference proteome</keyword>
<dbReference type="InterPro" id="IPR008930">
    <property type="entry name" value="Terpenoid_cyclase/PrenylTrfase"/>
</dbReference>
<evidence type="ECO:0000256" key="1">
    <source>
        <dbReference type="ARBA" id="ARBA00001947"/>
    </source>
</evidence>
<dbReference type="EMBL" id="CAWUON010000099">
    <property type="protein sequence ID" value="CAK7272868.1"/>
    <property type="molecule type" value="Genomic_DNA"/>
</dbReference>
<organism evidence="9 10">
    <name type="scientific">Sporothrix epigloea</name>
    <dbReference type="NCBI Taxonomy" id="1892477"/>
    <lineage>
        <taxon>Eukaryota</taxon>
        <taxon>Fungi</taxon>
        <taxon>Dikarya</taxon>
        <taxon>Ascomycota</taxon>
        <taxon>Pezizomycotina</taxon>
        <taxon>Sordariomycetes</taxon>
        <taxon>Sordariomycetidae</taxon>
        <taxon>Ophiostomatales</taxon>
        <taxon>Ophiostomataceae</taxon>
        <taxon>Sporothrix</taxon>
    </lineage>
</organism>
<keyword evidence="5" id="KW-0479">Metal-binding</keyword>
<evidence type="ECO:0000256" key="5">
    <source>
        <dbReference type="ARBA" id="ARBA00022723"/>
    </source>
</evidence>
<keyword evidence="3" id="KW-0637">Prenyltransferase</keyword>
<evidence type="ECO:0000313" key="9">
    <source>
        <dbReference type="EMBL" id="CAK7272868.1"/>
    </source>
</evidence>
<evidence type="ECO:0000259" key="8">
    <source>
        <dbReference type="Pfam" id="PF00432"/>
    </source>
</evidence>
<dbReference type="SUPFAM" id="SSF48239">
    <property type="entry name" value="Terpenoid cyclases/Protein prenyltransferases"/>
    <property type="match status" value="1"/>
</dbReference>
<gene>
    <name evidence="9" type="primary">CDC43</name>
    <name evidence="9" type="ORF">SEPCBS119000_005347</name>
</gene>
<proteinExistence type="inferred from homology"/>
<name>A0ABP0DX39_9PEZI</name>
<dbReference type="Pfam" id="PF00432">
    <property type="entry name" value="Prenyltrans"/>
    <property type="match status" value="1"/>
</dbReference>
<keyword evidence="4 9" id="KW-0808">Transferase</keyword>
<dbReference type="InterPro" id="IPR001330">
    <property type="entry name" value="Prenyltrans"/>
</dbReference>
<evidence type="ECO:0000256" key="4">
    <source>
        <dbReference type="ARBA" id="ARBA00022679"/>
    </source>
</evidence>
<reference evidence="9 10" key="1">
    <citation type="submission" date="2024-01" db="EMBL/GenBank/DDBJ databases">
        <authorList>
            <person name="Allen C."/>
            <person name="Tagirdzhanova G."/>
        </authorList>
    </citation>
    <scope>NUCLEOTIDE SEQUENCE [LARGE SCALE GENOMIC DNA]</scope>
    <source>
        <strain evidence="9 10">CBS 119000</strain>
    </source>
</reference>
<comment type="cofactor">
    <cofactor evidence="1">
        <name>Zn(2+)</name>
        <dbReference type="ChEBI" id="CHEBI:29105"/>
    </cofactor>
</comment>
<evidence type="ECO:0000256" key="7">
    <source>
        <dbReference type="ARBA" id="ARBA00022833"/>
    </source>
</evidence>
<dbReference type="GO" id="GO:0004662">
    <property type="term" value="F:CAAX-protein geranylgeranyltransferase activity"/>
    <property type="evidence" value="ECO:0007669"/>
    <property type="project" value="UniProtKB-EC"/>
</dbReference>
<dbReference type="InterPro" id="IPR045089">
    <property type="entry name" value="PGGT1B-like"/>
</dbReference>
<protein>
    <submittedName>
        <fullName evidence="9">Geranylgeranyl transferase type-1 subunit beta</fullName>
        <ecNumber evidence="9">2.5.1.59</ecNumber>
    </submittedName>
</protein>
<evidence type="ECO:0000256" key="3">
    <source>
        <dbReference type="ARBA" id="ARBA00022602"/>
    </source>
</evidence>
<accession>A0ABP0DX39</accession>
<keyword evidence="6" id="KW-0677">Repeat</keyword>